<dbReference type="eggNOG" id="COG1472">
    <property type="taxonomic scope" value="Bacteria"/>
</dbReference>
<evidence type="ECO:0000313" key="7">
    <source>
        <dbReference type="EMBL" id="KRL83822.1"/>
    </source>
</evidence>
<accession>A0A0R1TSH7</accession>
<dbReference type="STRING" id="1423724.FC32_GL001084"/>
<gene>
    <name evidence="7" type="ORF">FC32_GL001084</name>
</gene>
<comment type="caution">
    <text evidence="7">The sequence shown here is derived from an EMBL/GenBank/DDBJ whole genome shotgun (WGS) entry which is preliminary data.</text>
</comment>
<dbReference type="SUPFAM" id="SSF51445">
    <property type="entry name" value="(Trans)glycosidases"/>
    <property type="match status" value="1"/>
</dbReference>
<dbReference type="PANTHER" id="PTHR30480:SF13">
    <property type="entry name" value="BETA-HEXOSAMINIDASE"/>
    <property type="match status" value="1"/>
</dbReference>
<dbReference type="CDD" id="cd01427">
    <property type="entry name" value="HAD_like"/>
    <property type="match status" value="1"/>
</dbReference>
<evidence type="ECO:0000256" key="2">
    <source>
        <dbReference type="ARBA" id="ARBA00005336"/>
    </source>
</evidence>
<evidence type="ECO:0000256" key="4">
    <source>
        <dbReference type="ARBA" id="ARBA00022801"/>
    </source>
</evidence>
<evidence type="ECO:0000256" key="3">
    <source>
        <dbReference type="ARBA" id="ARBA00012663"/>
    </source>
</evidence>
<dbReference type="AlphaFoldDB" id="A0A0R1TSH7"/>
<dbReference type="GO" id="GO:0005975">
    <property type="term" value="P:carbohydrate metabolic process"/>
    <property type="evidence" value="ECO:0007669"/>
    <property type="project" value="InterPro"/>
</dbReference>
<proteinExistence type="inferred from homology"/>
<sequence>MTLKAHGITGIQKLDAWVQTTPEFSNQALACEIDKYQTDDLKKALQWSKEVNAEIHQAKGPDQPFENALAGLKALKKRGKVVVVSSANRDAIEAEWKRHGLLVAIDEVWCQDRGKKAEIIRQLKLEGYPKQNTLMIGDAAGDLAAAEQNNVHFYPILVNHEARSWHELQEVFLPQFLIHQSNELETDYLTKFWNNLDQTKERRKNMPTKVDLTKKPYNLDQTAIDWVEHTIATMSTEEKIGQLFVNMGSSRDKQYLTDMVERYHIGAVRYNPGTATEVYDQNYILQTESKIPLLIAANTEAGGNGACTDGTEVGVEVKSGATADEKYAYEMGRVSGVEASAIGCNWSFAPIVDINRNWRNPIISSQSFGQDPDKVLALSLAYMKGIQESGILPAAKHFPGDGIDERDQHLSFSINSLSTEEWDKTFGKVYSGLIDAGLPSIMAGHIHMPAYAKHFNPELKNEYLLLAPLSKELITDLLRGKLKFNGLVVTDASHMLGLTGAMKRSELLPTSIAAGCDLFLFFNDPDEDFGYMLDGYKNGVITDDRLHDALRRILGLKAKLGFHQTPKEEILPPKEIAIKQIGLPENKKLFREVADEEITLVKDKQDIWPITPEKYPRILLVDVHGVKGGFGELVAGNRSQAIDLLKDLLREKGFEVEKHVSPEDSLKGLSAEEKIKNIAGIYATKRPIKELTDKYDLIINVANVNPGTVQRIVWPASKGTPDIPFYIHEIPTIFVSVQCPFHLADVLQVKTYINTYDGKQETLESLVAKLMGEDNFKGTSPVDAYCGLNDTIFKFS</sequence>
<dbReference type="OrthoDB" id="9805821at2"/>
<dbReference type="Pfam" id="PF13419">
    <property type="entry name" value="HAD_2"/>
    <property type="match status" value="1"/>
</dbReference>
<dbReference type="eggNOG" id="COG0546">
    <property type="taxonomic scope" value="Bacteria"/>
</dbReference>
<name>A0A0R1TSH7_9LACO</name>
<evidence type="ECO:0000313" key="8">
    <source>
        <dbReference type="Proteomes" id="UP000051324"/>
    </source>
</evidence>
<comment type="similarity">
    <text evidence="2">Belongs to the glycosyl hydrolase 3 family.</text>
</comment>
<dbReference type="GO" id="GO:0009254">
    <property type="term" value="P:peptidoglycan turnover"/>
    <property type="evidence" value="ECO:0007669"/>
    <property type="project" value="TreeGrafter"/>
</dbReference>
<organism evidence="7 8">
    <name type="scientific">Ligilactobacillus apodemi DSM 16634 = JCM 16172</name>
    <dbReference type="NCBI Taxonomy" id="1423724"/>
    <lineage>
        <taxon>Bacteria</taxon>
        <taxon>Bacillati</taxon>
        <taxon>Bacillota</taxon>
        <taxon>Bacilli</taxon>
        <taxon>Lactobacillales</taxon>
        <taxon>Lactobacillaceae</taxon>
        <taxon>Ligilactobacillus</taxon>
    </lineage>
</organism>
<dbReference type="InterPro" id="IPR036881">
    <property type="entry name" value="Glyco_hydro_3_C_sf"/>
</dbReference>
<dbReference type="Gene3D" id="3.20.20.300">
    <property type="entry name" value="Glycoside hydrolase, family 3, N-terminal domain"/>
    <property type="match status" value="1"/>
</dbReference>
<dbReference type="InterPro" id="IPR001764">
    <property type="entry name" value="Glyco_hydro_3_N"/>
</dbReference>
<dbReference type="Pfam" id="PF00933">
    <property type="entry name" value="Glyco_hydro_3"/>
    <property type="match status" value="1"/>
</dbReference>
<dbReference type="InterPro" id="IPR036412">
    <property type="entry name" value="HAD-like_sf"/>
</dbReference>
<comment type="catalytic activity">
    <reaction evidence="1">
        <text>Hydrolysis of terminal non-reducing N-acetyl-D-hexosamine residues in N-acetyl-beta-D-hexosaminides.</text>
        <dbReference type="EC" id="3.2.1.52"/>
    </reaction>
</comment>
<dbReference type="InterPro" id="IPR036962">
    <property type="entry name" value="Glyco_hydro_3_N_sf"/>
</dbReference>
<evidence type="ECO:0000259" key="6">
    <source>
        <dbReference type="Pfam" id="PF00933"/>
    </source>
</evidence>
<dbReference type="InterPro" id="IPR041492">
    <property type="entry name" value="HAD_2"/>
</dbReference>
<dbReference type="InterPro" id="IPR023214">
    <property type="entry name" value="HAD_sf"/>
</dbReference>
<keyword evidence="8" id="KW-1185">Reference proteome</keyword>
<dbReference type="PATRIC" id="fig|1423724.4.peg.1127"/>
<dbReference type="Gene3D" id="3.40.50.1000">
    <property type="entry name" value="HAD superfamily/HAD-like"/>
    <property type="match status" value="1"/>
</dbReference>
<dbReference type="InterPro" id="IPR050226">
    <property type="entry name" value="NagZ_Beta-hexosaminidase"/>
</dbReference>
<dbReference type="InterPro" id="IPR017853">
    <property type="entry name" value="GH"/>
</dbReference>
<dbReference type="PANTHER" id="PTHR30480">
    <property type="entry name" value="BETA-HEXOSAMINIDASE-RELATED"/>
    <property type="match status" value="1"/>
</dbReference>
<dbReference type="EMBL" id="AZFT01000053">
    <property type="protein sequence ID" value="KRL83822.1"/>
    <property type="molecule type" value="Genomic_DNA"/>
</dbReference>
<evidence type="ECO:0000256" key="1">
    <source>
        <dbReference type="ARBA" id="ARBA00001231"/>
    </source>
</evidence>
<dbReference type="Proteomes" id="UP000051324">
    <property type="component" value="Unassembled WGS sequence"/>
</dbReference>
<keyword evidence="5" id="KW-0326">Glycosidase</keyword>
<dbReference type="Gene3D" id="3.40.50.1700">
    <property type="entry name" value="Glycoside hydrolase family 3 C-terminal domain"/>
    <property type="match status" value="1"/>
</dbReference>
<dbReference type="SUPFAM" id="SSF56784">
    <property type="entry name" value="HAD-like"/>
    <property type="match status" value="1"/>
</dbReference>
<dbReference type="EC" id="3.2.1.52" evidence="3"/>
<reference evidence="7 8" key="1">
    <citation type="journal article" date="2015" name="Genome Announc.">
        <title>Expanding the biotechnology potential of lactobacilli through comparative genomics of 213 strains and associated genera.</title>
        <authorList>
            <person name="Sun Z."/>
            <person name="Harris H.M."/>
            <person name="McCann A."/>
            <person name="Guo C."/>
            <person name="Argimon S."/>
            <person name="Zhang W."/>
            <person name="Yang X."/>
            <person name="Jeffery I.B."/>
            <person name="Cooney J.C."/>
            <person name="Kagawa T.F."/>
            <person name="Liu W."/>
            <person name="Song Y."/>
            <person name="Salvetti E."/>
            <person name="Wrobel A."/>
            <person name="Rasinkangas P."/>
            <person name="Parkhill J."/>
            <person name="Rea M.C."/>
            <person name="O'Sullivan O."/>
            <person name="Ritari J."/>
            <person name="Douillard F.P."/>
            <person name="Paul Ross R."/>
            <person name="Yang R."/>
            <person name="Briner A.E."/>
            <person name="Felis G.E."/>
            <person name="de Vos W.M."/>
            <person name="Barrangou R."/>
            <person name="Klaenhammer T.R."/>
            <person name="Caufield P.W."/>
            <person name="Cui Y."/>
            <person name="Zhang H."/>
            <person name="O'Toole P.W."/>
        </authorList>
    </citation>
    <scope>NUCLEOTIDE SEQUENCE [LARGE SCALE GENOMIC DNA]</scope>
    <source>
        <strain evidence="7 8">DSM 16634</strain>
    </source>
</reference>
<evidence type="ECO:0000256" key="5">
    <source>
        <dbReference type="ARBA" id="ARBA00023295"/>
    </source>
</evidence>
<keyword evidence="4" id="KW-0378">Hydrolase</keyword>
<feature type="domain" description="Glycoside hydrolase family 3 N-terminal" evidence="6">
    <location>
        <begin position="236"/>
        <end position="555"/>
    </location>
</feature>
<protein>
    <recommendedName>
        <fullName evidence="3">beta-N-acetylhexosaminidase</fullName>
        <ecNumber evidence="3">3.2.1.52</ecNumber>
    </recommendedName>
</protein>
<dbReference type="GO" id="GO:0004563">
    <property type="term" value="F:beta-N-acetylhexosaminidase activity"/>
    <property type="evidence" value="ECO:0007669"/>
    <property type="project" value="UniProtKB-EC"/>
</dbReference>